<evidence type="ECO:0000313" key="4">
    <source>
        <dbReference type="Proteomes" id="UP001234581"/>
    </source>
</evidence>
<feature type="compositionally biased region" description="Basic and acidic residues" evidence="1">
    <location>
        <begin position="425"/>
        <end position="435"/>
    </location>
</feature>
<dbReference type="EMBL" id="JARTCD010000066">
    <property type="protein sequence ID" value="KAJ8654118.1"/>
    <property type="molecule type" value="Genomic_DNA"/>
</dbReference>
<accession>A0AAD7UVY6</accession>
<dbReference type="RefSeq" id="XP_058339032.1">
    <property type="nucleotide sequence ID" value="XM_058490176.1"/>
</dbReference>
<gene>
    <name evidence="3" type="ORF">O0I10_010193</name>
</gene>
<feature type="domain" description="Senescence" evidence="2">
    <location>
        <begin position="172"/>
        <end position="348"/>
    </location>
</feature>
<reference evidence="3 4" key="1">
    <citation type="submission" date="2023-03" db="EMBL/GenBank/DDBJ databases">
        <title>Genome sequence of Lichtheimia ornata CBS 291.66.</title>
        <authorList>
            <person name="Mohabir J.T."/>
            <person name="Shea T.P."/>
            <person name="Kurbessoian T."/>
            <person name="Berby B."/>
            <person name="Fontaine J."/>
            <person name="Livny J."/>
            <person name="Gnirke A."/>
            <person name="Stajich J.E."/>
            <person name="Cuomo C.A."/>
        </authorList>
    </citation>
    <scope>NUCLEOTIDE SEQUENCE [LARGE SCALE GENOMIC DNA]</scope>
    <source>
        <strain evidence="3">CBS 291.66</strain>
    </source>
</reference>
<dbReference type="Proteomes" id="UP001234581">
    <property type="component" value="Unassembled WGS sequence"/>
</dbReference>
<feature type="compositionally biased region" description="Pro residues" evidence="1">
    <location>
        <begin position="351"/>
        <end position="363"/>
    </location>
</feature>
<protein>
    <recommendedName>
        <fullName evidence="2">Senescence domain-containing protein</fullName>
    </recommendedName>
</protein>
<keyword evidence="4" id="KW-1185">Reference proteome</keyword>
<dbReference type="InterPro" id="IPR009686">
    <property type="entry name" value="Senescence/spartin_C"/>
</dbReference>
<evidence type="ECO:0000259" key="2">
    <source>
        <dbReference type="Pfam" id="PF06911"/>
    </source>
</evidence>
<dbReference type="GeneID" id="83217597"/>
<organism evidence="3 4">
    <name type="scientific">Lichtheimia ornata</name>
    <dbReference type="NCBI Taxonomy" id="688661"/>
    <lineage>
        <taxon>Eukaryota</taxon>
        <taxon>Fungi</taxon>
        <taxon>Fungi incertae sedis</taxon>
        <taxon>Mucoromycota</taxon>
        <taxon>Mucoromycotina</taxon>
        <taxon>Mucoromycetes</taxon>
        <taxon>Mucorales</taxon>
        <taxon>Lichtheimiaceae</taxon>
        <taxon>Lichtheimia</taxon>
    </lineage>
</organism>
<proteinExistence type="predicted"/>
<evidence type="ECO:0000313" key="3">
    <source>
        <dbReference type="EMBL" id="KAJ8654118.1"/>
    </source>
</evidence>
<dbReference type="AlphaFoldDB" id="A0AAD7UVY6"/>
<feature type="region of interest" description="Disordered" evidence="1">
    <location>
        <begin position="349"/>
        <end position="441"/>
    </location>
</feature>
<sequence>MTQLMHLNTIDRVSLSIFENGEIQHVGDGHVVVYSDKKHQIILRFVTYYGQEAASITLTPQSNAWLQTDTMLVFDRQQGGRWRLDCSASDPDAFSSLQDFLTYFIKYENRHRLRNALAMMNPISCKVTEVIARNVVLEEQENDDPKRPVFMENADFSPGSRRVKLMYRTGDALVAGSDWLAYSIIVAGRALARGIQVQSKKVSSTIEPAEKTLRLSQTDRQYIDTFYNVNRTLLKGAGDLISKATTAAASGINTMYSDTQMHQRDPVQNATRHLGVSLFHAAHNVVAGLAMATGTVLASSRDGVVDMIYKRYGQDAGYLAEKAMGSGGDEVADVLVYFDSRGVARQVFVGPSPPRTLAPPPPSSSSNNKHDSTAVDSAYDDEFAHEEEEQCESFRSMIFSYDPSEDDDALPVTSPVHPLDLASQENHDTKDEKDAPAVIMV</sequence>
<feature type="compositionally biased region" description="Acidic residues" evidence="1">
    <location>
        <begin position="378"/>
        <end position="391"/>
    </location>
</feature>
<comment type="caution">
    <text evidence="3">The sequence shown here is derived from an EMBL/GenBank/DDBJ whole genome shotgun (WGS) entry which is preliminary data.</text>
</comment>
<evidence type="ECO:0000256" key="1">
    <source>
        <dbReference type="SAM" id="MobiDB-lite"/>
    </source>
</evidence>
<dbReference type="Pfam" id="PF06911">
    <property type="entry name" value="Senescence"/>
    <property type="match status" value="1"/>
</dbReference>
<name>A0AAD7UVY6_9FUNG</name>